<dbReference type="PANTHER" id="PTHR13847:SF281">
    <property type="entry name" value="FAD DEPENDENT OXIDOREDUCTASE DOMAIN-CONTAINING PROTEIN"/>
    <property type="match status" value="1"/>
</dbReference>
<accession>A0A5B7YB12</accession>
<protein>
    <submittedName>
        <fullName evidence="3">FAD-binding oxidoreductase</fullName>
    </submittedName>
</protein>
<dbReference type="Pfam" id="PF01266">
    <property type="entry name" value="DAO"/>
    <property type="match status" value="1"/>
</dbReference>
<keyword evidence="1" id="KW-0560">Oxidoreductase</keyword>
<dbReference type="KEGG" id="salk:FBQ74_04020"/>
<organism evidence="3 4">
    <name type="scientific">Salinimonas iocasae</name>
    <dbReference type="NCBI Taxonomy" id="2572577"/>
    <lineage>
        <taxon>Bacteria</taxon>
        <taxon>Pseudomonadati</taxon>
        <taxon>Pseudomonadota</taxon>
        <taxon>Gammaproteobacteria</taxon>
        <taxon>Alteromonadales</taxon>
        <taxon>Alteromonadaceae</taxon>
        <taxon>Alteromonas/Salinimonas group</taxon>
        <taxon>Salinimonas</taxon>
    </lineage>
</organism>
<evidence type="ECO:0000256" key="1">
    <source>
        <dbReference type="ARBA" id="ARBA00023002"/>
    </source>
</evidence>
<dbReference type="EMBL" id="CP039852">
    <property type="protein sequence ID" value="QCZ92690.1"/>
    <property type="molecule type" value="Genomic_DNA"/>
</dbReference>
<feature type="domain" description="FAD dependent oxidoreductase" evidence="2">
    <location>
        <begin position="41"/>
        <end position="398"/>
    </location>
</feature>
<dbReference type="GO" id="GO:0016491">
    <property type="term" value="F:oxidoreductase activity"/>
    <property type="evidence" value="ECO:0007669"/>
    <property type="project" value="UniProtKB-KW"/>
</dbReference>
<dbReference type="Gene3D" id="3.50.50.60">
    <property type="entry name" value="FAD/NAD(P)-binding domain"/>
    <property type="match status" value="1"/>
</dbReference>
<evidence type="ECO:0000259" key="2">
    <source>
        <dbReference type="Pfam" id="PF01266"/>
    </source>
</evidence>
<dbReference type="InterPro" id="IPR036188">
    <property type="entry name" value="FAD/NAD-bd_sf"/>
</dbReference>
<dbReference type="OrthoDB" id="311718at2"/>
<name>A0A5B7YB12_9ALTE</name>
<dbReference type="SUPFAM" id="SSF51905">
    <property type="entry name" value="FAD/NAD(P)-binding domain"/>
    <property type="match status" value="1"/>
</dbReference>
<dbReference type="GO" id="GO:0005737">
    <property type="term" value="C:cytoplasm"/>
    <property type="evidence" value="ECO:0007669"/>
    <property type="project" value="TreeGrafter"/>
</dbReference>
<sequence length="440" mass="47542">MSYDPLIDTAVNPSDSLPPTYWHDTVDVPTGVALDKDIETDFLIIGAGYTGISAALALAESQAGSVTVIDSHSPGYGCAGRNAGFVLSGSGRLGPAALEKRFGLDIARGIQNEFDGAVSDLLARISAYDIDCDLCPGPYYKLAHTAKHALQQREAADYLKTNFSQQAEILSQAQLNDTLAVSGFYGASRQPGYALNPLKLILGLSGVAKTKGVNLYSGTPALKITHSDAGHLVKTPQGDIRARVLLIASNAYTSKALHPSVNKRQFPVQSSIIVTRPLSDAQLASIGFTGPVSMMDTRMMKYYYRLLPDNRLLFGGRGEVSAKQAHAGKARLYSAMQTSFPALQDIGISHFWSGWVSVSLDNLPRIHFDEQTQIGYAMGYCGAGVSFANLAGRRLAQRAMHQPVNLQLPLYSTPLKRFPFAGLRRSALRALYSWARIAER</sequence>
<dbReference type="InterPro" id="IPR006076">
    <property type="entry name" value="FAD-dep_OxRdtase"/>
</dbReference>
<proteinExistence type="predicted"/>
<reference evidence="3 4" key="1">
    <citation type="submission" date="2019-04" db="EMBL/GenBank/DDBJ databases">
        <title>Salinimonas iocasae sp. nov., a halophilic bacterium isolated from the outer tube casing of tubeworms in Okinawa Trough.</title>
        <authorList>
            <person name="Zhang H."/>
            <person name="Wang H."/>
            <person name="Li C."/>
        </authorList>
    </citation>
    <scope>NUCLEOTIDE SEQUENCE [LARGE SCALE GENOMIC DNA]</scope>
    <source>
        <strain evidence="3 4">KX18D6</strain>
    </source>
</reference>
<dbReference type="PANTHER" id="PTHR13847">
    <property type="entry name" value="SARCOSINE DEHYDROGENASE-RELATED"/>
    <property type="match status" value="1"/>
</dbReference>
<dbReference type="AlphaFoldDB" id="A0A5B7YB12"/>
<evidence type="ECO:0000313" key="4">
    <source>
        <dbReference type="Proteomes" id="UP000304912"/>
    </source>
</evidence>
<dbReference type="Gene3D" id="3.30.9.10">
    <property type="entry name" value="D-Amino Acid Oxidase, subunit A, domain 2"/>
    <property type="match status" value="1"/>
</dbReference>
<keyword evidence="4" id="KW-1185">Reference proteome</keyword>
<evidence type="ECO:0000313" key="3">
    <source>
        <dbReference type="EMBL" id="QCZ92690.1"/>
    </source>
</evidence>
<dbReference type="RefSeq" id="WP_139755439.1">
    <property type="nucleotide sequence ID" value="NZ_CP039852.1"/>
</dbReference>
<dbReference type="Proteomes" id="UP000304912">
    <property type="component" value="Chromosome"/>
</dbReference>
<gene>
    <name evidence="3" type="ORF">FBQ74_04020</name>
</gene>